<feature type="region of interest" description="Disordered" evidence="6">
    <location>
        <begin position="930"/>
        <end position="960"/>
    </location>
</feature>
<dbReference type="InterPro" id="IPR019528">
    <property type="entry name" value="PACT_domain"/>
</dbReference>
<keyword evidence="4" id="KW-0175">Coiled coil</keyword>
<proteinExistence type="predicted"/>
<evidence type="ECO:0000256" key="3">
    <source>
        <dbReference type="ARBA" id="ARBA00022553"/>
    </source>
</evidence>
<evidence type="ECO:0000256" key="1">
    <source>
        <dbReference type="ARBA" id="ARBA00004267"/>
    </source>
</evidence>
<protein>
    <recommendedName>
        <fullName evidence="7">Pericentrin/AKAP-450 centrosomal targeting domain-containing protein</fullName>
    </recommendedName>
</protein>
<dbReference type="AlphaFoldDB" id="A0A177U4Y9"/>
<gene>
    <name evidence="8" type="ORF">A4X03_0g5647</name>
</gene>
<comment type="subcellular location">
    <subcellularLocation>
        <location evidence="1">Cytoplasm</location>
        <location evidence="1">Cytoskeleton</location>
        <location evidence="1">Microtubule organizing center</location>
    </subcellularLocation>
</comment>
<evidence type="ECO:0000256" key="5">
    <source>
        <dbReference type="ARBA" id="ARBA00023212"/>
    </source>
</evidence>
<dbReference type="PANTHER" id="PTHR23159">
    <property type="entry name" value="CENTROSOMAL PROTEIN 2"/>
    <property type="match status" value="1"/>
</dbReference>
<dbReference type="Proteomes" id="UP000077671">
    <property type="component" value="Unassembled WGS sequence"/>
</dbReference>
<evidence type="ECO:0000256" key="6">
    <source>
        <dbReference type="SAM" id="MobiDB-lite"/>
    </source>
</evidence>
<dbReference type="EMBL" id="LWDD02000932">
    <property type="protein sequence ID" value="KAE8254913.1"/>
    <property type="molecule type" value="Genomic_DNA"/>
</dbReference>
<keyword evidence="2" id="KW-0963">Cytoplasm</keyword>
<feature type="compositionally biased region" description="Polar residues" evidence="6">
    <location>
        <begin position="196"/>
        <end position="206"/>
    </location>
</feature>
<reference evidence="8" key="2">
    <citation type="journal article" date="2019" name="IMA Fungus">
        <title>Genome sequencing and comparison of five Tilletia species to identify candidate genes for the detection of regulated species infecting wheat.</title>
        <authorList>
            <person name="Nguyen H.D.T."/>
            <person name="Sultana T."/>
            <person name="Kesanakurti P."/>
            <person name="Hambleton S."/>
        </authorList>
    </citation>
    <scope>NUCLEOTIDE SEQUENCE</scope>
    <source>
        <strain evidence="8">DAOMC 238032</strain>
    </source>
</reference>
<reference evidence="8" key="1">
    <citation type="submission" date="2016-04" db="EMBL/GenBank/DDBJ databases">
        <authorList>
            <person name="Nguyen H.D."/>
            <person name="Kesanakurti P."/>
            <person name="Cullis J."/>
            <person name="Levesque C.A."/>
            <person name="Hambleton S."/>
        </authorList>
    </citation>
    <scope>NUCLEOTIDE SEQUENCE</scope>
    <source>
        <strain evidence="8">DAOMC 238032</strain>
    </source>
</reference>
<feature type="compositionally biased region" description="Low complexity" evidence="6">
    <location>
        <begin position="43"/>
        <end position="61"/>
    </location>
</feature>
<dbReference type="PANTHER" id="PTHR23159:SF31">
    <property type="entry name" value="CENTROSOME-ASSOCIATED PROTEIN CEP250 ISOFORM X1"/>
    <property type="match status" value="1"/>
</dbReference>
<dbReference type="GO" id="GO:0005815">
    <property type="term" value="C:microtubule organizing center"/>
    <property type="evidence" value="ECO:0007669"/>
    <property type="project" value="UniProtKB-SubCell"/>
</dbReference>
<organism evidence="8 9">
    <name type="scientific">Tilletia caries</name>
    <name type="common">wheat bunt fungus</name>
    <dbReference type="NCBI Taxonomy" id="13290"/>
    <lineage>
        <taxon>Eukaryota</taxon>
        <taxon>Fungi</taxon>
        <taxon>Dikarya</taxon>
        <taxon>Basidiomycota</taxon>
        <taxon>Ustilaginomycotina</taxon>
        <taxon>Exobasidiomycetes</taxon>
        <taxon>Tilletiales</taxon>
        <taxon>Tilletiaceae</taxon>
        <taxon>Tilletia</taxon>
    </lineage>
</organism>
<feature type="compositionally biased region" description="Low complexity" evidence="6">
    <location>
        <begin position="123"/>
        <end position="132"/>
    </location>
</feature>
<feature type="domain" description="Pericentrin/AKAP-450 centrosomal targeting" evidence="7">
    <location>
        <begin position="843"/>
        <end position="919"/>
    </location>
</feature>
<dbReference type="Pfam" id="PF10495">
    <property type="entry name" value="PACT_coil_coil"/>
    <property type="match status" value="1"/>
</dbReference>
<evidence type="ECO:0000313" key="8">
    <source>
        <dbReference type="EMBL" id="KAE8254913.1"/>
    </source>
</evidence>
<comment type="caution">
    <text evidence="8">The sequence shown here is derived from an EMBL/GenBank/DDBJ whole genome shotgun (WGS) entry which is preliminary data.</text>
</comment>
<keyword evidence="5" id="KW-0206">Cytoskeleton</keyword>
<evidence type="ECO:0000256" key="4">
    <source>
        <dbReference type="ARBA" id="ARBA00023054"/>
    </source>
</evidence>
<feature type="compositionally biased region" description="Low complexity" evidence="6">
    <location>
        <begin position="158"/>
        <end position="178"/>
    </location>
</feature>
<feature type="region of interest" description="Disordered" evidence="6">
    <location>
        <begin position="490"/>
        <end position="549"/>
    </location>
</feature>
<feature type="region of interest" description="Disordered" evidence="6">
    <location>
        <begin position="35"/>
        <end position="224"/>
    </location>
</feature>
<accession>A0A177U4Y9</accession>
<feature type="compositionally biased region" description="Polar residues" evidence="6">
    <location>
        <begin position="143"/>
        <end position="157"/>
    </location>
</feature>
<keyword evidence="3" id="KW-0597">Phosphoprotein</keyword>
<evidence type="ECO:0000259" key="7">
    <source>
        <dbReference type="Pfam" id="PF10495"/>
    </source>
</evidence>
<evidence type="ECO:0000313" key="9">
    <source>
        <dbReference type="Proteomes" id="UP000077671"/>
    </source>
</evidence>
<sequence length="960" mass="108149">MNFESPGALRRRIDAAQYAEESVDELSLGMARRAPSGVDSSMLSLADSSRDISSASKSISRNEYMMSRSASQAQPPRLPSPHLSPTEPARAAKENLKSMTKAPSPQRRALTPTLAPTQDRQPSSLGSSSTSDGESEARKSPQLHKSTNAGVQLNKGRTASATEPPTTATAPSAFSVAARRIRIANGTPTPPAVRTTGPQSSSSFDLSTPRGATANLSSTPIAPDAAHNSYAASSVSTTSSNDLLTPAAHKLRRGNTSLPGIVGAESVLRPRAGGINVPTSSRIASGNAAGAHVDVGKLAAYQHKVNERLEEESARLREDAEQLTTQVVNLQTDVERKEVELDRALADNEELRKRLEGREQADRRRESNTDKLEMERRRFEARAEALQKERDALDLKVAELREDGPKLLADLEDLNAEMEQKNKDLIEALTSNDALQKRVDQLEREARRHAADRENNDEAEDLRKELDAQQRAMRRLERDLEAVRLDKEQLEARRHESDRDTYSETEKLRKELDTQQRATRRVERELEALRSDKEQFEARRHPSDQENHDEVEALQKELDHQGRAMRHLEQDLEDLRLDKEQLEAEVERLQEDGRTSRLDHAETDQLKDEIDYLTKENNRLMDEAQDLVDQLEELRTMPPRQERSQSVRFDHTMGQDSPLKARSILRAQSVRSAGNKTFDLSVPNLANLSSMSWLNDTTIGDEGMLSIIQQLQREVDERNGHVDDLLGKLDEFGRILLQLGEKYDLAQRKLASLAFVEEFNDRMVLEREDIMEDVNKLEQDMCGVREEAAKIGRELEALRSVKEARRSEESTMDLHVEIIAQLRKHHVEECKGLMLRIRYLKAKWMREANFRSDLGYQKTFLQQLVGGLERDLASTQLFIADINTSRGLLKPTQTPRNRLHKVLLTVRAVVRMRLLSERWKGVNASKAPLGDALAEARARREQRRLNEGPSEEQTGDRASV</sequence>
<feature type="compositionally biased region" description="Basic and acidic residues" evidence="6">
    <location>
        <begin position="934"/>
        <end position="946"/>
    </location>
</feature>
<name>A0A177U4Y9_9BASI</name>
<dbReference type="GO" id="GO:0005737">
    <property type="term" value="C:cytoplasm"/>
    <property type="evidence" value="ECO:0007669"/>
    <property type="project" value="UniProtKB-ARBA"/>
</dbReference>
<evidence type="ECO:0000256" key="2">
    <source>
        <dbReference type="ARBA" id="ARBA00022490"/>
    </source>
</evidence>